<evidence type="ECO:0000313" key="15">
    <source>
        <dbReference type="EMBL" id="KAG5552291.1"/>
    </source>
</evidence>
<evidence type="ECO:0000256" key="4">
    <source>
        <dbReference type="ARBA" id="ARBA00022568"/>
    </source>
</evidence>
<dbReference type="Pfam" id="PF14617">
    <property type="entry name" value="CMS1"/>
    <property type="match status" value="1"/>
</dbReference>
<dbReference type="InterPro" id="IPR032704">
    <property type="entry name" value="Cms1"/>
</dbReference>
<keyword evidence="3" id="KW-0813">Transport</keyword>
<dbReference type="SMART" id="SM01415">
    <property type="entry name" value="DUF106"/>
    <property type="match status" value="1"/>
</dbReference>
<keyword evidence="7" id="KW-0256">Endoplasmic reticulum</keyword>
<evidence type="ECO:0000256" key="12">
    <source>
        <dbReference type="ARBA" id="ARBA00023136"/>
    </source>
</evidence>
<evidence type="ECO:0000256" key="11">
    <source>
        <dbReference type="ARBA" id="ARBA00023065"/>
    </source>
</evidence>
<dbReference type="PANTHER" id="PTHR20917:SF0">
    <property type="entry name" value="CALCIUM LOAD-ACTIVATED CALCIUM CHANNEL"/>
    <property type="match status" value="1"/>
</dbReference>
<keyword evidence="6 14" id="KW-0812">Transmembrane</keyword>
<evidence type="ECO:0000256" key="13">
    <source>
        <dbReference type="ARBA" id="ARBA00023303"/>
    </source>
</evidence>
<reference evidence="15" key="1">
    <citation type="submission" date="2020-08" db="EMBL/GenBank/DDBJ databases">
        <title>Plant Genome Project.</title>
        <authorList>
            <person name="Zhang R.-G."/>
        </authorList>
    </citation>
    <scope>NUCLEOTIDE SEQUENCE</scope>
    <source>
        <strain evidence="15">WSP0</strain>
        <tissue evidence="15">Leaf</tissue>
    </source>
</reference>
<evidence type="ECO:0000256" key="6">
    <source>
        <dbReference type="ARBA" id="ARBA00022692"/>
    </source>
</evidence>
<organism evidence="15 16">
    <name type="scientific">Rhododendron griersonianum</name>
    <dbReference type="NCBI Taxonomy" id="479676"/>
    <lineage>
        <taxon>Eukaryota</taxon>
        <taxon>Viridiplantae</taxon>
        <taxon>Streptophyta</taxon>
        <taxon>Embryophyta</taxon>
        <taxon>Tracheophyta</taxon>
        <taxon>Spermatophyta</taxon>
        <taxon>Magnoliopsida</taxon>
        <taxon>eudicotyledons</taxon>
        <taxon>Gunneridae</taxon>
        <taxon>Pentapetalae</taxon>
        <taxon>asterids</taxon>
        <taxon>Ericales</taxon>
        <taxon>Ericaceae</taxon>
        <taxon>Ericoideae</taxon>
        <taxon>Rhodoreae</taxon>
        <taxon>Rhododendron</taxon>
    </lineage>
</organism>
<evidence type="ECO:0000256" key="5">
    <source>
        <dbReference type="ARBA" id="ARBA00022673"/>
    </source>
</evidence>
<evidence type="ECO:0000256" key="9">
    <source>
        <dbReference type="ARBA" id="ARBA00022989"/>
    </source>
</evidence>
<dbReference type="GO" id="GO:0005789">
    <property type="term" value="C:endoplasmic reticulum membrane"/>
    <property type="evidence" value="ECO:0007669"/>
    <property type="project" value="UniProtKB-SubCell"/>
</dbReference>
<evidence type="ECO:0000256" key="2">
    <source>
        <dbReference type="ARBA" id="ARBA00006537"/>
    </source>
</evidence>
<evidence type="ECO:0000256" key="8">
    <source>
        <dbReference type="ARBA" id="ARBA00022837"/>
    </source>
</evidence>
<comment type="similarity">
    <text evidence="2">Belongs to the TMCO1 family.</text>
</comment>
<keyword evidence="4" id="KW-0109">Calcium transport</keyword>
<dbReference type="AlphaFoldDB" id="A0AAV6KIE1"/>
<evidence type="ECO:0000256" key="10">
    <source>
        <dbReference type="ARBA" id="ARBA00023054"/>
    </source>
</evidence>
<keyword evidence="16" id="KW-1185">Reference proteome</keyword>
<proteinExistence type="inferred from homology"/>
<accession>A0AAV6KIE1</accession>
<comment type="subcellular location">
    <subcellularLocation>
        <location evidence="1">Endoplasmic reticulum membrane</location>
        <topology evidence="1">Multi-pass membrane protein</topology>
    </subcellularLocation>
</comment>
<dbReference type="InterPro" id="IPR008559">
    <property type="entry name" value="TMCO1"/>
</dbReference>
<feature type="transmembrane region" description="Helical" evidence="14">
    <location>
        <begin position="103"/>
        <end position="121"/>
    </location>
</feature>
<name>A0AAV6KIE1_9ERIC</name>
<dbReference type="InterPro" id="IPR002809">
    <property type="entry name" value="EMC3/TMCO1"/>
</dbReference>
<keyword evidence="5" id="KW-0107">Calcium channel</keyword>
<evidence type="ECO:0008006" key="17">
    <source>
        <dbReference type="Google" id="ProtNLM"/>
    </source>
</evidence>
<dbReference type="GO" id="GO:0005262">
    <property type="term" value="F:calcium channel activity"/>
    <property type="evidence" value="ECO:0007669"/>
    <property type="project" value="UniProtKB-KW"/>
</dbReference>
<keyword evidence="11" id="KW-0406">Ion transport</keyword>
<dbReference type="EMBL" id="JACTNZ010000004">
    <property type="protein sequence ID" value="KAG5552291.1"/>
    <property type="molecule type" value="Genomic_DNA"/>
</dbReference>
<protein>
    <recommendedName>
        <fullName evidence="17">Calcium load-activated calcium channel</fullName>
    </recommendedName>
</protein>
<evidence type="ECO:0000256" key="14">
    <source>
        <dbReference type="SAM" id="Phobius"/>
    </source>
</evidence>
<dbReference type="GO" id="GO:0032469">
    <property type="term" value="P:endoplasmic reticulum calcium ion homeostasis"/>
    <property type="evidence" value="ECO:0007669"/>
    <property type="project" value="InterPro"/>
</dbReference>
<evidence type="ECO:0000256" key="7">
    <source>
        <dbReference type="ARBA" id="ARBA00022824"/>
    </source>
</evidence>
<keyword evidence="13" id="KW-0407">Ion channel</keyword>
<evidence type="ECO:0000256" key="1">
    <source>
        <dbReference type="ARBA" id="ARBA00004477"/>
    </source>
</evidence>
<sequence length="368" mass="41288">MASSLFTGFKYSDSLTVVCISLFTALLCEAISWLLIYRTTSYKSLKSSIDKASKKLETMKTDTPTNPSSKPLLKKSKTKKIDRVESSLKESSRDLSLFKFKSGAVVALVLFVVFGLLNSLFEGKAVAKLPFVPIRLVQKMSHRGLQGEDMTDCSMAFLYFLCSIKKCILELSQGMDQSASNLGKHMKAAFGSSWKEVLCEKQLLEGKIDPGSPALLVISLSALRSSELLSLFQYSRKECIMVLQDFQGFDQRFSKHMKVEEQVAVLKNRVNIACGTPSRIKKLIDVEALGLPRLAVIVLDRHTDVKGYSLFTLPQVRDEFWDLYKCATSTHGCFKVIFVSVFMAPYQLALRRRKRFAMTVSSGMMFES</sequence>
<gene>
    <name evidence="15" type="ORF">RHGRI_010392</name>
</gene>
<evidence type="ECO:0000313" key="16">
    <source>
        <dbReference type="Proteomes" id="UP000823749"/>
    </source>
</evidence>
<keyword evidence="8" id="KW-0106">Calcium</keyword>
<dbReference type="Pfam" id="PF01956">
    <property type="entry name" value="EMC3_TMCO1"/>
    <property type="match status" value="1"/>
</dbReference>
<feature type="transmembrane region" description="Helical" evidence="14">
    <location>
        <begin position="15"/>
        <end position="37"/>
    </location>
</feature>
<dbReference type="Proteomes" id="UP000823749">
    <property type="component" value="Chromosome 4"/>
</dbReference>
<keyword evidence="12 14" id="KW-0472">Membrane</keyword>
<comment type="caution">
    <text evidence="15">The sequence shown here is derived from an EMBL/GenBank/DDBJ whole genome shotgun (WGS) entry which is preliminary data.</text>
</comment>
<keyword evidence="9 14" id="KW-1133">Transmembrane helix</keyword>
<evidence type="ECO:0000256" key="3">
    <source>
        <dbReference type="ARBA" id="ARBA00022448"/>
    </source>
</evidence>
<dbReference type="PANTHER" id="PTHR20917">
    <property type="entry name" value="PNAS-RELATED"/>
    <property type="match status" value="1"/>
</dbReference>
<keyword evidence="10" id="KW-0175">Coiled coil</keyword>